<evidence type="ECO:0000256" key="2">
    <source>
        <dbReference type="ARBA" id="ARBA00022448"/>
    </source>
</evidence>
<dbReference type="NCBIfam" id="TIGR01188">
    <property type="entry name" value="drrA"/>
    <property type="match status" value="1"/>
</dbReference>
<reference evidence="10 11" key="1">
    <citation type="journal article" date="2011" name="Microb. Cell Fact.">
        <title>Genomic analysis reveals Lactobacillus sanfranciscensis as stable element in traditional sourdoughs.</title>
        <authorList>
            <person name="Vogel R.F."/>
            <person name="Pavlovic M."/>
            <person name="Ehrmann M.A."/>
            <person name="Wiezer A."/>
            <person name="Liesegang H."/>
            <person name="Offschanka S."/>
            <person name="Voget S."/>
            <person name="Angelov A."/>
            <person name="Bocker G."/>
            <person name="Liebl W."/>
        </authorList>
    </citation>
    <scope>NUCLEOTIDE SEQUENCE [LARGE SCALE GENOMIC DNA]</scope>
    <source>
        <strain evidence="10 11">TMW 1.1304</strain>
    </source>
</reference>
<keyword evidence="4" id="KW-0547">Nucleotide-binding</keyword>
<comment type="subcellular location">
    <subcellularLocation>
        <location evidence="1">Cell membrane</location>
        <topology evidence="1">Peripheral membrane protein</topology>
        <orientation evidence="1">Cytoplasmic side</orientation>
    </subcellularLocation>
</comment>
<dbReference type="GO" id="GO:0043215">
    <property type="term" value="P:daunorubicin transport"/>
    <property type="evidence" value="ECO:0007669"/>
    <property type="project" value="InterPro"/>
</dbReference>
<name>G2KW02_FRUST</name>
<dbReference type="FunFam" id="3.40.50.300:FF:000589">
    <property type="entry name" value="ABC transporter, ATP-binding subunit"/>
    <property type="match status" value="1"/>
</dbReference>
<dbReference type="PANTHER" id="PTHR42711:SF19">
    <property type="entry name" value="DOXORUBICIN RESISTANCE ATP-BINDING PROTEIN DRRA"/>
    <property type="match status" value="1"/>
</dbReference>
<gene>
    <name evidence="10" type="primary">drrA</name>
    <name evidence="10" type="ordered locus">LSA_13100</name>
</gene>
<dbReference type="PROSITE" id="PS50893">
    <property type="entry name" value="ABC_TRANSPORTER_2"/>
    <property type="match status" value="1"/>
</dbReference>
<dbReference type="SMART" id="SM00382">
    <property type="entry name" value="AAA"/>
    <property type="match status" value="1"/>
</dbReference>
<evidence type="ECO:0000256" key="5">
    <source>
        <dbReference type="ARBA" id="ARBA00022840"/>
    </source>
</evidence>
<evidence type="ECO:0000259" key="9">
    <source>
        <dbReference type="PROSITE" id="PS50893"/>
    </source>
</evidence>
<protein>
    <submittedName>
        <fullName evidence="10">Daunorubicin resistance ATP-binding protein drrA</fullName>
    </submittedName>
</protein>
<dbReference type="GO" id="GO:0005886">
    <property type="term" value="C:plasma membrane"/>
    <property type="evidence" value="ECO:0007669"/>
    <property type="project" value="UniProtKB-SubCell"/>
</dbReference>
<evidence type="ECO:0000256" key="1">
    <source>
        <dbReference type="ARBA" id="ARBA00004413"/>
    </source>
</evidence>
<dbReference type="InterPro" id="IPR027417">
    <property type="entry name" value="P-loop_NTPase"/>
</dbReference>
<evidence type="ECO:0000256" key="6">
    <source>
        <dbReference type="ARBA" id="ARBA00022967"/>
    </source>
</evidence>
<dbReference type="Proteomes" id="UP000001285">
    <property type="component" value="Chromosome"/>
</dbReference>
<dbReference type="KEGG" id="lsn:LSA_13100"/>
<dbReference type="EMBL" id="CP002461">
    <property type="protein sequence ID" value="AEN99673.1"/>
    <property type="molecule type" value="Genomic_DNA"/>
</dbReference>
<dbReference type="STRING" id="714313.LSA_13100"/>
<keyword evidence="6" id="KW-1278">Translocase</keyword>
<keyword evidence="3" id="KW-1003">Cell membrane</keyword>
<dbReference type="InterPro" id="IPR003593">
    <property type="entry name" value="AAA+_ATPase"/>
</dbReference>
<keyword evidence="5 10" id="KW-0067">ATP-binding</keyword>
<evidence type="ECO:0000256" key="3">
    <source>
        <dbReference type="ARBA" id="ARBA00022475"/>
    </source>
</evidence>
<dbReference type="HOGENOM" id="CLU_000604_1_2_9"/>
<organism evidence="10 11">
    <name type="scientific">Fructilactobacillus sanfranciscensis (strain TMW 1.1304)</name>
    <name type="common">Lactobacillus sanfranciscensis</name>
    <dbReference type="NCBI Taxonomy" id="714313"/>
    <lineage>
        <taxon>Bacteria</taxon>
        <taxon>Bacillati</taxon>
        <taxon>Bacillota</taxon>
        <taxon>Bacilli</taxon>
        <taxon>Lactobacillales</taxon>
        <taxon>Lactobacillaceae</taxon>
        <taxon>Fructilactobacillus</taxon>
    </lineage>
</organism>
<dbReference type="PANTHER" id="PTHR42711">
    <property type="entry name" value="ABC TRANSPORTER ATP-BINDING PROTEIN"/>
    <property type="match status" value="1"/>
</dbReference>
<dbReference type="AlphaFoldDB" id="G2KW02"/>
<dbReference type="eggNOG" id="COG1131">
    <property type="taxonomic scope" value="Bacteria"/>
</dbReference>
<dbReference type="SUPFAM" id="SSF52540">
    <property type="entry name" value="P-loop containing nucleoside triphosphate hydrolases"/>
    <property type="match status" value="1"/>
</dbReference>
<keyword evidence="7" id="KW-0472">Membrane</keyword>
<comment type="similarity">
    <text evidence="8">Belongs to the ABC transporter superfamily. Drug exporter-1 (DrugE1) (TC 3.A.1.105) family.</text>
</comment>
<dbReference type="InterPro" id="IPR005894">
    <property type="entry name" value="DrrA"/>
</dbReference>
<keyword evidence="2" id="KW-0813">Transport</keyword>
<dbReference type="InterPro" id="IPR003439">
    <property type="entry name" value="ABC_transporter-like_ATP-bd"/>
</dbReference>
<sequence>MIKKQKGKLMSEKYAVQVNHLSKTFNQKKVVDDISFNIKPGEIFALLGPNGAGKTTTFRIMTTLLKPTSGSITIMGYDTQKEPQKVRSLFGLTSKDASIDKDLSARENLMIFARLNGLSRKDAKVRTEELLTEFSLINSADKALSTFSGGMRRRLDLAVSLIARPAVIFLDEPTTGLDPQTRIQMWDTIRDLVKAGSTIILTTQYLEEADQLADHIAMIDHGKMVGYGTPNELKAKVGNEKLNLKFEDENQAEKAVQSIQSDLKEKVQQNGNSVVIPISDINEVPIILHQLTQANLKISDLNVKQPSMDDVFFAMTVGKN</sequence>
<evidence type="ECO:0000256" key="4">
    <source>
        <dbReference type="ARBA" id="ARBA00022741"/>
    </source>
</evidence>
<dbReference type="InterPro" id="IPR017871">
    <property type="entry name" value="ABC_transporter-like_CS"/>
</dbReference>
<dbReference type="Pfam" id="PF13732">
    <property type="entry name" value="DrrA1-3_C"/>
    <property type="match status" value="1"/>
</dbReference>
<dbReference type="PROSITE" id="PS00211">
    <property type="entry name" value="ABC_TRANSPORTER_1"/>
    <property type="match status" value="1"/>
</dbReference>
<evidence type="ECO:0000313" key="10">
    <source>
        <dbReference type="EMBL" id="AEN99673.1"/>
    </source>
</evidence>
<dbReference type="InterPro" id="IPR050763">
    <property type="entry name" value="ABC_transporter_ATP-binding"/>
</dbReference>
<keyword evidence="11" id="KW-1185">Reference proteome</keyword>
<proteinExistence type="inferred from homology"/>
<dbReference type="GO" id="GO:1900753">
    <property type="term" value="P:doxorubicin transport"/>
    <property type="evidence" value="ECO:0007669"/>
    <property type="project" value="InterPro"/>
</dbReference>
<evidence type="ECO:0000313" key="11">
    <source>
        <dbReference type="Proteomes" id="UP000001285"/>
    </source>
</evidence>
<dbReference type="Gene3D" id="3.40.50.300">
    <property type="entry name" value="P-loop containing nucleotide triphosphate hydrolases"/>
    <property type="match status" value="1"/>
</dbReference>
<dbReference type="GO" id="GO:0016887">
    <property type="term" value="F:ATP hydrolysis activity"/>
    <property type="evidence" value="ECO:0007669"/>
    <property type="project" value="InterPro"/>
</dbReference>
<dbReference type="InterPro" id="IPR025302">
    <property type="entry name" value="DrrA1/2-like_C"/>
</dbReference>
<evidence type="ECO:0000256" key="8">
    <source>
        <dbReference type="ARBA" id="ARBA00049985"/>
    </source>
</evidence>
<feature type="domain" description="ABC transporter" evidence="9">
    <location>
        <begin position="16"/>
        <end position="246"/>
    </location>
</feature>
<evidence type="ECO:0000256" key="7">
    <source>
        <dbReference type="ARBA" id="ARBA00023136"/>
    </source>
</evidence>
<accession>G2KW02</accession>
<dbReference type="Pfam" id="PF00005">
    <property type="entry name" value="ABC_tran"/>
    <property type="match status" value="1"/>
</dbReference>
<dbReference type="GO" id="GO:0005524">
    <property type="term" value="F:ATP binding"/>
    <property type="evidence" value="ECO:0007669"/>
    <property type="project" value="UniProtKB-KW"/>
</dbReference>